<gene>
    <name evidence="5" type="ORF">ACFQ34_04440</name>
</gene>
<evidence type="ECO:0000313" key="5">
    <source>
        <dbReference type="EMBL" id="MFD1232524.1"/>
    </source>
</evidence>
<dbReference type="Gene3D" id="3.30.390.10">
    <property type="entry name" value="Enolase-like, N-terminal domain"/>
    <property type="match status" value="1"/>
</dbReference>
<evidence type="ECO:0000259" key="4">
    <source>
        <dbReference type="SMART" id="SM00922"/>
    </source>
</evidence>
<dbReference type="Gene3D" id="3.20.20.120">
    <property type="entry name" value="Enolase-like C-terminal domain"/>
    <property type="match status" value="1"/>
</dbReference>
<organism evidence="5 6">
    <name type="scientific">Pseudonocardia benzenivorans</name>
    <dbReference type="NCBI Taxonomy" id="228005"/>
    <lineage>
        <taxon>Bacteria</taxon>
        <taxon>Bacillati</taxon>
        <taxon>Actinomycetota</taxon>
        <taxon>Actinomycetes</taxon>
        <taxon>Pseudonocardiales</taxon>
        <taxon>Pseudonocardiaceae</taxon>
        <taxon>Pseudonocardia</taxon>
    </lineage>
</organism>
<dbReference type="InterPro" id="IPR036849">
    <property type="entry name" value="Enolase-like_C_sf"/>
</dbReference>
<dbReference type="Pfam" id="PF13378">
    <property type="entry name" value="MR_MLE_C"/>
    <property type="match status" value="1"/>
</dbReference>
<dbReference type="InterPro" id="IPR013342">
    <property type="entry name" value="Mandelate_racemase_C"/>
</dbReference>
<evidence type="ECO:0000256" key="3">
    <source>
        <dbReference type="ARBA" id="ARBA00022842"/>
    </source>
</evidence>
<accession>A0ABW3VBL8</accession>
<proteinExistence type="predicted"/>
<dbReference type="InterPro" id="IPR029017">
    <property type="entry name" value="Enolase-like_N"/>
</dbReference>
<dbReference type="PROSITE" id="PS00909">
    <property type="entry name" value="MR_MLE_2"/>
    <property type="match status" value="1"/>
</dbReference>
<dbReference type="PANTHER" id="PTHR13794:SF58">
    <property type="entry name" value="MITOCHONDRIAL ENOLASE SUPERFAMILY MEMBER 1"/>
    <property type="match status" value="1"/>
</dbReference>
<name>A0ABW3VBL8_9PSEU</name>
<dbReference type="SUPFAM" id="SSF54826">
    <property type="entry name" value="Enolase N-terminal domain-like"/>
    <property type="match status" value="1"/>
</dbReference>
<dbReference type="PANTHER" id="PTHR13794">
    <property type="entry name" value="ENOLASE SUPERFAMILY, MANDELATE RACEMASE"/>
    <property type="match status" value="1"/>
</dbReference>
<sequence>MKIQNVTSTLVHVPMRKPARWATGGLSHVGEMYVHVETDDGPSGLGFTYNHPETREILEQRLLPVVLGRDPFDTEGIWQDMYDAVHTLGHQGLVFNALAGIDIALWDLKARALGLPLYKLLGACRESVPVYGSGGFLNYSVDELVEEATGFVERGIPRIKMKIGLDAGRDDREDVRRVAAVRRAVGDDVEIYVDANGSYRAKQAVDVARRLEDLRVGWLEEPVHAADREGLAAVAARTSIPLAAGEFEYHLFAFRSLMAAGAIDIVQADVGRVGGVTPWLKIAKLAEAFNLPVAPHAFDVVHLHLMCAVPNASVLEHLSIYDDLPYRWRPEPRDGILTVPADRPGHGLELDAERVAANLM</sequence>
<dbReference type="CDD" id="cd03316">
    <property type="entry name" value="MR_like"/>
    <property type="match status" value="1"/>
</dbReference>
<dbReference type="InterPro" id="IPR018110">
    <property type="entry name" value="Mandel_Rmase/mucon_lact_enz_CS"/>
</dbReference>
<dbReference type="InterPro" id="IPR046945">
    <property type="entry name" value="RHMD-like"/>
</dbReference>
<keyword evidence="2" id="KW-0479">Metal-binding</keyword>
<keyword evidence="6" id="KW-1185">Reference proteome</keyword>
<comment type="caution">
    <text evidence="5">The sequence shown here is derived from an EMBL/GenBank/DDBJ whole genome shotgun (WGS) entry which is preliminary data.</text>
</comment>
<dbReference type="SFLD" id="SFLDG00179">
    <property type="entry name" value="mandelate_racemase"/>
    <property type="match status" value="1"/>
</dbReference>
<dbReference type="InterPro" id="IPR013341">
    <property type="entry name" value="Mandelate_racemase_N_dom"/>
</dbReference>
<dbReference type="PROSITE" id="PS00908">
    <property type="entry name" value="MR_MLE_1"/>
    <property type="match status" value="1"/>
</dbReference>
<protein>
    <submittedName>
        <fullName evidence="5">Mandelate racemase/muconate lactonizing enzyme family protein</fullName>
    </submittedName>
</protein>
<dbReference type="SMART" id="SM00922">
    <property type="entry name" value="MR_MLE"/>
    <property type="match status" value="1"/>
</dbReference>
<dbReference type="SFLD" id="SFLDS00001">
    <property type="entry name" value="Enolase"/>
    <property type="match status" value="1"/>
</dbReference>
<comment type="cofactor">
    <cofactor evidence="1">
        <name>Mg(2+)</name>
        <dbReference type="ChEBI" id="CHEBI:18420"/>
    </cofactor>
</comment>
<dbReference type="SUPFAM" id="SSF51604">
    <property type="entry name" value="Enolase C-terminal domain-like"/>
    <property type="match status" value="1"/>
</dbReference>
<dbReference type="InterPro" id="IPR029065">
    <property type="entry name" value="Enolase_C-like"/>
</dbReference>
<reference evidence="6" key="1">
    <citation type="journal article" date="2019" name="Int. J. Syst. Evol. Microbiol.">
        <title>The Global Catalogue of Microorganisms (GCM) 10K type strain sequencing project: providing services to taxonomists for standard genome sequencing and annotation.</title>
        <authorList>
            <consortium name="The Broad Institute Genomics Platform"/>
            <consortium name="The Broad Institute Genome Sequencing Center for Infectious Disease"/>
            <person name="Wu L."/>
            <person name="Ma J."/>
        </authorList>
    </citation>
    <scope>NUCLEOTIDE SEQUENCE [LARGE SCALE GENOMIC DNA]</scope>
    <source>
        <strain evidence="6">CCUG 49018</strain>
    </source>
</reference>
<keyword evidence="3" id="KW-0460">Magnesium</keyword>
<dbReference type="Pfam" id="PF02746">
    <property type="entry name" value="MR_MLE_N"/>
    <property type="match status" value="1"/>
</dbReference>
<evidence type="ECO:0000256" key="2">
    <source>
        <dbReference type="ARBA" id="ARBA00022723"/>
    </source>
</evidence>
<dbReference type="EMBL" id="JBHTMB010000026">
    <property type="protein sequence ID" value="MFD1232524.1"/>
    <property type="molecule type" value="Genomic_DNA"/>
</dbReference>
<feature type="domain" description="Mandelate racemase/muconate lactonizing enzyme C-terminal" evidence="4">
    <location>
        <begin position="141"/>
        <end position="241"/>
    </location>
</feature>
<dbReference type="Proteomes" id="UP001597182">
    <property type="component" value="Unassembled WGS sequence"/>
</dbReference>
<dbReference type="RefSeq" id="WP_103380459.1">
    <property type="nucleotide sequence ID" value="NZ_BAABKS010000085.1"/>
</dbReference>
<evidence type="ECO:0000256" key="1">
    <source>
        <dbReference type="ARBA" id="ARBA00001946"/>
    </source>
</evidence>
<evidence type="ECO:0000313" key="6">
    <source>
        <dbReference type="Proteomes" id="UP001597182"/>
    </source>
</evidence>